<evidence type="ECO:0000313" key="1">
    <source>
        <dbReference type="EMBL" id="QCQ84190.1"/>
    </source>
</evidence>
<sequence>MYSHAPKRSGFKPLGRVQTFEFKYEIAEGVEVSITFPKLNYIPVPCPQKEELEVASNTGILSL</sequence>
<keyword evidence="2" id="KW-1185">Reference proteome</keyword>
<reference evidence="1" key="1">
    <citation type="journal article" date="2019" name="Infect. Genet. Evol.">
        <title>Unconventional gene arrangement and content revealed by full genome analysis of the white sturgeon adenovirus, the single member of the genus Ichtadenovirus.</title>
        <authorList>
            <person name="Doszpoly A."/>
            <person name="Harrach B."/>
            <person name="LaPatra S."/>
            <person name="Benko M."/>
        </authorList>
    </citation>
    <scope>NUCLEOTIDE SEQUENCE</scope>
    <source>
        <strain evidence="1">WSAdV1/1996</strain>
    </source>
</reference>
<dbReference type="GeneID" id="80527967"/>
<dbReference type="RefSeq" id="YP_010790562.1">
    <property type="nucleotide sequence ID" value="NC_075448.1"/>
</dbReference>
<dbReference type="Proteomes" id="UP000318653">
    <property type="component" value="Segment"/>
</dbReference>
<accession>A0A4P8PNE9</accession>
<dbReference type="EMBL" id="MK101347">
    <property type="protein sequence ID" value="QCQ84190.1"/>
    <property type="molecule type" value="Genomic_DNA"/>
</dbReference>
<evidence type="ECO:0000313" key="2">
    <source>
        <dbReference type="Proteomes" id="UP000318653"/>
    </source>
</evidence>
<protein>
    <submittedName>
        <fullName evidence="1">ORF12</fullName>
    </submittedName>
</protein>
<organism evidence="1">
    <name type="scientific">White sturgeon adenovirus 1</name>
    <dbReference type="NCBI Taxonomy" id="2580388"/>
    <lineage>
        <taxon>Viruses</taxon>
        <taxon>Varidnaviria</taxon>
        <taxon>Bamfordvirae</taxon>
        <taxon>Preplasmiviricota</taxon>
        <taxon>Polisuviricotina</taxon>
        <taxon>Pharingeaviricetes</taxon>
        <taxon>Rowavirales</taxon>
        <taxon>Adenoviridae</taxon>
        <taxon>Ichtadenovirus</taxon>
        <taxon>Ichtadenovirus acipenseris</taxon>
        <taxon>Sturgeon ichtadenovirus A</taxon>
    </lineage>
</organism>
<name>A0A4P8PNE9_9ADEN</name>
<dbReference type="KEGG" id="vg:80527967"/>
<proteinExistence type="predicted"/>